<accession>A0A9D2QH36</accession>
<dbReference type="SUPFAM" id="SSF52540">
    <property type="entry name" value="P-loop containing nucleoside triphosphate hydrolases"/>
    <property type="match status" value="1"/>
</dbReference>
<name>A0A9D2QH36_9CORY</name>
<dbReference type="PANTHER" id="PTHR43158">
    <property type="entry name" value="SKFA PEPTIDE EXPORT ATP-BINDING PROTEIN SKFE"/>
    <property type="match status" value="1"/>
</dbReference>
<dbReference type="AlphaFoldDB" id="A0A9D2QH36"/>
<dbReference type="PANTHER" id="PTHR43158:SF5">
    <property type="entry name" value="ABC TRANSPORTER, ATP-BINDING PROTEIN"/>
    <property type="match status" value="1"/>
</dbReference>
<keyword evidence="2" id="KW-0067">ATP-binding</keyword>
<feature type="region of interest" description="Disordered" evidence="3">
    <location>
        <begin position="156"/>
        <end position="197"/>
    </location>
</feature>
<comment type="caution">
    <text evidence="4">The sequence shown here is derived from an EMBL/GenBank/DDBJ whole genome shotgun (WGS) entry which is preliminary data.</text>
</comment>
<organism evidence="4 5">
    <name type="scientific">Candidatus Corynebacterium faecigallinarum</name>
    <dbReference type="NCBI Taxonomy" id="2838528"/>
    <lineage>
        <taxon>Bacteria</taxon>
        <taxon>Bacillati</taxon>
        <taxon>Actinomycetota</taxon>
        <taxon>Actinomycetes</taxon>
        <taxon>Mycobacteriales</taxon>
        <taxon>Corynebacteriaceae</taxon>
        <taxon>Corynebacterium</taxon>
    </lineage>
</organism>
<reference evidence="4" key="2">
    <citation type="submission" date="2021-04" db="EMBL/GenBank/DDBJ databases">
        <authorList>
            <person name="Gilroy R."/>
        </authorList>
    </citation>
    <scope>NUCLEOTIDE SEQUENCE</scope>
    <source>
        <strain evidence="4">ChiHjej13B12-4958</strain>
    </source>
</reference>
<dbReference type="Gene3D" id="3.40.50.300">
    <property type="entry name" value="P-loop containing nucleotide triphosphate hydrolases"/>
    <property type="match status" value="1"/>
</dbReference>
<evidence type="ECO:0000256" key="2">
    <source>
        <dbReference type="ARBA" id="ARBA00022840"/>
    </source>
</evidence>
<evidence type="ECO:0000256" key="3">
    <source>
        <dbReference type="SAM" id="MobiDB-lite"/>
    </source>
</evidence>
<dbReference type="Proteomes" id="UP000823858">
    <property type="component" value="Unassembled WGS sequence"/>
</dbReference>
<evidence type="ECO:0008006" key="6">
    <source>
        <dbReference type="Google" id="ProtNLM"/>
    </source>
</evidence>
<dbReference type="InterPro" id="IPR027417">
    <property type="entry name" value="P-loop_NTPase"/>
</dbReference>
<evidence type="ECO:0000256" key="1">
    <source>
        <dbReference type="ARBA" id="ARBA00022741"/>
    </source>
</evidence>
<reference evidence="4" key="1">
    <citation type="journal article" date="2021" name="PeerJ">
        <title>Extensive microbial diversity within the chicken gut microbiome revealed by metagenomics and culture.</title>
        <authorList>
            <person name="Gilroy R."/>
            <person name="Ravi A."/>
            <person name="Getino M."/>
            <person name="Pursley I."/>
            <person name="Horton D.L."/>
            <person name="Alikhan N.F."/>
            <person name="Baker D."/>
            <person name="Gharbi K."/>
            <person name="Hall N."/>
            <person name="Watson M."/>
            <person name="Adriaenssens E.M."/>
            <person name="Foster-Nyarko E."/>
            <person name="Jarju S."/>
            <person name="Secka A."/>
            <person name="Antonio M."/>
            <person name="Oren A."/>
            <person name="Chaudhuri R.R."/>
            <person name="La Ragione R."/>
            <person name="Hildebrand F."/>
            <person name="Pallen M.J."/>
        </authorList>
    </citation>
    <scope>NUCLEOTIDE SEQUENCE</scope>
    <source>
        <strain evidence="4">ChiHjej13B12-4958</strain>
    </source>
</reference>
<sequence length="197" mass="21206">MLDRIVLGGADIPYPPQMRVRTLMDIGASRWQNWDDSFATHLVDLFGVNTKARFSEFSRGQKTLAGNVIGLAASAEITLLDEPYLGLDVQNRDALYRALLDEIGGDPERTFIISTPPCGGRCLPAGFGDPARPGACHDGAGRRYADRRCRGGAWHHDGGGRIARAGPRASPPGGPRCRGAPGGAGRERAEERPENCR</sequence>
<gene>
    <name evidence="4" type="ORF">H9751_10520</name>
</gene>
<protein>
    <recommendedName>
        <fullName evidence="6">ABC transporter domain-containing protein</fullName>
    </recommendedName>
</protein>
<feature type="compositionally biased region" description="Basic and acidic residues" evidence="3">
    <location>
        <begin position="185"/>
        <end position="197"/>
    </location>
</feature>
<evidence type="ECO:0000313" key="5">
    <source>
        <dbReference type="Proteomes" id="UP000823858"/>
    </source>
</evidence>
<evidence type="ECO:0000313" key="4">
    <source>
        <dbReference type="EMBL" id="HJC85954.1"/>
    </source>
</evidence>
<keyword evidence="1" id="KW-0547">Nucleotide-binding</keyword>
<dbReference type="EMBL" id="DWVP01000023">
    <property type="protein sequence ID" value="HJC85954.1"/>
    <property type="molecule type" value="Genomic_DNA"/>
</dbReference>
<dbReference type="GO" id="GO:0005524">
    <property type="term" value="F:ATP binding"/>
    <property type="evidence" value="ECO:0007669"/>
    <property type="project" value="UniProtKB-KW"/>
</dbReference>
<proteinExistence type="predicted"/>